<dbReference type="Proteomes" id="UP000031668">
    <property type="component" value="Unassembled WGS sequence"/>
</dbReference>
<protein>
    <submittedName>
        <fullName evidence="1">Uncharacterized protein</fullName>
    </submittedName>
</protein>
<comment type="caution">
    <text evidence="1">The sequence shown here is derived from an EMBL/GenBank/DDBJ whole genome shotgun (WGS) entry which is preliminary data.</text>
</comment>
<evidence type="ECO:0000313" key="1">
    <source>
        <dbReference type="EMBL" id="KII71323.1"/>
    </source>
</evidence>
<dbReference type="AlphaFoldDB" id="A0A0C2JPM9"/>
<evidence type="ECO:0000313" key="2">
    <source>
        <dbReference type="Proteomes" id="UP000031668"/>
    </source>
</evidence>
<keyword evidence="2" id="KW-1185">Reference proteome</keyword>
<accession>A0A0C2JPM9</accession>
<organism evidence="1 2">
    <name type="scientific">Thelohanellus kitauei</name>
    <name type="common">Myxosporean</name>
    <dbReference type="NCBI Taxonomy" id="669202"/>
    <lineage>
        <taxon>Eukaryota</taxon>
        <taxon>Metazoa</taxon>
        <taxon>Cnidaria</taxon>
        <taxon>Myxozoa</taxon>
        <taxon>Myxosporea</taxon>
        <taxon>Bivalvulida</taxon>
        <taxon>Platysporina</taxon>
        <taxon>Myxobolidae</taxon>
        <taxon>Thelohanellus</taxon>
    </lineage>
</organism>
<name>A0A0C2JPM9_THEKT</name>
<proteinExistence type="predicted"/>
<reference evidence="1 2" key="1">
    <citation type="journal article" date="2014" name="Genome Biol. Evol.">
        <title>The genome of the myxosporean Thelohanellus kitauei shows adaptations to nutrient acquisition within its fish host.</title>
        <authorList>
            <person name="Yang Y."/>
            <person name="Xiong J."/>
            <person name="Zhou Z."/>
            <person name="Huo F."/>
            <person name="Miao W."/>
            <person name="Ran C."/>
            <person name="Liu Y."/>
            <person name="Zhang J."/>
            <person name="Feng J."/>
            <person name="Wang M."/>
            <person name="Wang M."/>
            <person name="Wang L."/>
            <person name="Yao B."/>
        </authorList>
    </citation>
    <scope>NUCLEOTIDE SEQUENCE [LARGE SCALE GENOMIC DNA]</scope>
    <source>
        <strain evidence="1">Wuqing</strain>
    </source>
</reference>
<dbReference type="EMBL" id="JWZT01001796">
    <property type="protein sequence ID" value="KII71323.1"/>
    <property type="molecule type" value="Genomic_DNA"/>
</dbReference>
<sequence length="101" mass="11794">MIAAEYQNHSILDEFYEFILRIPSDSPTLLIKTCCNFLTNFIRNRPNRHEDDGISFYSISKWLIGLPIFASLAPIRDSELDEVIFEDVISTCDVYNNFYSF</sequence>
<gene>
    <name evidence="1" type="ORF">RF11_08599</name>
</gene>